<dbReference type="GeneID" id="70131211"/>
<dbReference type="EMBL" id="JAGPXC010000002">
    <property type="protein sequence ID" value="KAH6658566.1"/>
    <property type="molecule type" value="Genomic_DNA"/>
</dbReference>
<dbReference type="AlphaFoldDB" id="A0A9P9A2U1"/>
<dbReference type="RefSeq" id="XP_045962800.1">
    <property type="nucleotide sequence ID" value="XM_046102319.1"/>
</dbReference>
<keyword evidence="3" id="KW-1185">Reference proteome</keyword>
<organism evidence="2 3">
    <name type="scientific">Truncatella angustata</name>
    <dbReference type="NCBI Taxonomy" id="152316"/>
    <lineage>
        <taxon>Eukaryota</taxon>
        <taxon>Fungi</taxon>
        <taxon>Dikarya</taxon>
        <taxon>Ascomycota</taxon>
        <taxon>Pezizomycotina</taxon>
        <taxon>Sordariomycetes</taxon>
        <taxon>Xylariomycetidae</taxon>
        <taxon>Amphisphaeriales</taxon>
        <taxon>Sporocadaceae</taxon>
        <taxon>Truncatella</taxon>
    </lineage>
</organism>
<evidence type="ECO:0000313" key="2">
    <source>
        <dbReference type="EMBL" id="KAH6658566.1"/>
    </source>
</evidence>
<protein>
    <submittedName>
        <fullName evidence="2">Uncharacterized protein</fullName>
    </submittedName>
</protein>
<dbReference type="Proteomes" id="UP000758603">
    <property type="component" value="Unassembled WGS sequence"/>
</dbReference>
<evidence type="ECO:0000256" key="1">
    <source>
        <dbReference type="SAM" id="MobiDB-lite"/>
    </source>
</evidence>
<proteinExistence type="predicted"/>
<feature type="region of interest" description="Disordered" evidence="1">
    <location>
        <begin position="42"/>
        <end position="63"/>
    </location>
</feature>
<gene>
    <name evidence="2" type="ORF">BKA67DRAFT_558439</name>
</gene>
<accession>A0A9P9A2U1</accession>
<sequence length="63" mass="7355">MPSSSWPASKLKKFTNQSTFTPVQAQFPIAQQPMMRTRSLQQWWPYPPDPSARAQPRRQSIRP</sequence>
<evidence type="ECO:0000313" key="3">
    <source>
        <dbReference type="Proteomes" id="UP000758603"/>
    </source>
</evidence>
<name>A0A9P9A2U1_9PEZI</name>
<reference evidence="2" key="1">
    <citation type="journal article" date="2021" name="Nat. Commun.">
        <title>Genetic determinants of endophytism in the Arabidopsis root mycobiome.</title>
        <authorList>
            <person name="Mesny F."/>
            <person name="Miyauchi S."/>
            <person name="Thiergart T."/>
            <person name="Pickel B."/>
            <person name="Atanasova L."/>
            <person name="Karlsson M."/>
            <person name="Huettel B."/>
            <person name="Barry K.W."/>
            <person name="Haridas S."/>
            <person name="Chen C."/>
            <person name="Bauer D."/>
            <person name="Andreopoulos W."/>
            <person name="Pangilinan J."/>
            <person name="LaButti K."/>
            <person name="Riley R."/>
            <person name="Lipzen A."/>
            <person name="Clum A."/>
            <person name="Drula E."/>
            <person name="Henrissat B."/>
            <person name="Kohler A."/>
            <person name="Grigoriev I.V."/>
            <person name="Martin F.M."/>
            <person name="Hacquard S."/>
        </authorList>
    </citation>
    <scope>NUCLEOTIDE SEQUENCE</scope>
    <source>
        <strain evidence="2">MPI-SDFR-AT-0073</strain>
    </source>
</reference>
<comment type="caution">
    <text evidence="2">The sequence shown here is derived from an EMBL/GenBank/DDBJ whole genome shotgun (WGS) entry which is preliminary data.</text>
</comment>